<comment type="subcellular location">
    <subcellularLocation>
        <location evidence="2">Cytoplasm</location>
    </subcellularLocation>
</comment>
<dbReference type="PIRSF" id="PIRSF006276">
    <property type="entry name" value="UspA"/>
    <property type="match status" value="1"/>
</dbReference>
<feature type="domain" description="UspA" evidence="3">
    <location>
        <begin position="5"/>
        <end position="144"/>
    </location>
</feature>
<dbReference type="EMBL" id="NGKA01000035">
    <property type="protein sequence ID" value="RSU08843.1"/>
    <property type="molecule type" value="Genomic_DNA"/>
</dbReference>
<dbReference type="PRINTS" id="PR01438">
    <property type="entry name" value="UNVRSLSTRESS"/>
</dbReference>
<evidence type="ECO:0000313" key="4">
    <source>
        <dbReference type="EMBL" id="RSU08843.1"/>
    </source>
</evidence>
<dbReference type="AlphaFoldDB" id="A0A430ALN6"/>
<dbReference type="InterPro" id="IPR006016">
    <property type="entry name" value="UspA"/>
</dbReference>
<dbReference type="SUPFAM" id="SSF52402">
    <property type="entry name" value="Adenine nucleotide alpha hydrolases-like"/>
    <property type="match status" value="1"/>
</dbReference>
<organism evidence="4 5">
    <name type="scientific">Vagococcus elongatus</name>
    <dbReference type="NCBI Taxonomy" id="180344"/>
    <lineage>
        <taxon>Bacteria</taxon>
        <taxon>Bacillati</taxon>
        <taxon>Bacillota</taxon>
        <taxon>Bacilli</taxon>
        <taxon>Lactobacillales</taxon>
        <taxon>Enterococcaceae</taxon>
        <taxon>Vagococcus</taxon>
    </lineage>
</organism>
<keyword evidence="2" id="KW-0963">Cytoplasm</keyword>
<reference evidence="4 5" key="1">
    <citation type="submission" date="2017-05" db="EMBL/GenBank/DDBJ databases">
        <title>Vagococcus spp. assemblies.</title>
        <authorList>
            <person name="Gulvik C.A."/>
        </authorList>
    </citation>
    <scope>NUCLEOTIDE SEQUENCE [LARGE SCALE GENOMIC DNA]</scope>
    <source>
        <strain evidence="4 5">CCUG 51432</strain>
    </source>
</reference>
<dbReference type="PANTHER" id="PTHR46268">
    <property type="entry name" value="STRESS RESPONSE PROTEIN NHAX"/>
    <property type="match status" value="1"/>
</dbReference>
<dbReference type="OrthoDB" id="9777884at2"/>
<dbReference type="RefSeq" id="WP_126810175.1">
    <property type="nucleotide sequence ID" value="NZ_NGKA01000035.1"/>
</dbReference>
<evidence type="ECO:0000313" key="5">
    <source>
        <dbReference type="Proteomes" id="UP000287605"/>
    </source>
</evidence>
<dbReference type="PANTHER" id="PTHR46268:SF6">
    <property type="entry name" value="UNIVERSAL STRESS PROTEIN UP12"/>
    <property type="match status" value="1"/>
</dbReference>
<evidence type="ECO:0000259" key="3">
    <source>
        <dbReference type="Pfam" id="PF00582"/>
    </source>
</evidence>
<proteinExistence type="inferred from homology"/>
<dbReference type="InterPro" id="IPR006015">
    <property type="entry name" value="Universal_stress_UspA"/>
</dbReference>
<gene>
    <name evidence="4" type="ORF">CBF29_13195</name>
</gene>
<accession>A0A430ALN6</accession>
<sequence length="144" mass="15766">MVDNYQRILVAVDGSEKSEKAFQEAISVAKRNGAKLFIAAIVNDVELTTSAYAFSKLLIEEKKKLEINLLKKIDDASRQGIDDTVPIVEIGNPKEYLAHIIPEEREIDLIIVGATGKGAIQRALVGSTTSYVVTHAPCNVMVIR</sequence>
<dbReference type="Proteomes" id="UP000287605">
    <property type="component" value="Unassembled WGS sequence"/>
</dbReference>
<dbReference type="Pfam" id="PF00582">
    <property type="entry name" value="Usp"/>
    <property type="match status" value="1"/>
</dbReference>
<dbReference type="GO" id="GO:0005737">
    <property type="term" value="C:cytoplasm"/>
    <property type="evidence" value="ECO:0007669"/>
    <property type="project" value="UniProtKB-SubCell"/>
</dbReference>
<name>A0A430ALN6_9ENTE</name>
<evidence type="ECO:0000256" key="1">
    <source>
        <dbReference type="ARBA" id="ARBA00008791"/>
    </source>
</evidence>
<protein>
    <recommendedName>
        <fullName evidence="2">Universal stress protein</fullName>
    </recommendedName>
</protein>
<comment type="similarity">
    <text evidence="1 2">Belongs to the universal stress protein A family.</text>
</comment>
<dbReference type="CDD" id="cd00293">
    <property type="entry name" value="USP-like"/>
    <property type="match status" value="1"/>
</dbReference>
<evidence type="ECO:0000256" key="2">
    <source>
        <dbReference type="PIRNR" id="PIRNR006276"/>
    </source>
</evidence>
<dbReference type="InterPro" id="IPR014729">
    <property type="entry name" value="Rossmann-like_a/b/a_fold"/>
</dbReference>
<keyword evidence="5" id="KW-1185">Reference proteome</keyword>
<comment type="caution">
    <text evidence="4">The sequence shown here is derived from an EMBL/GenBank/DDBJ whole genome shotgun (WGS) entry which is preliminary data.</text>
</comment>
<dbReference type="Gene3D" id="3.40.50.620">
    <property type="entry name" value="HUPs"/>
    <property type="match status" value="1"/>
</dbReference>